<evidence type="ECO:0000313" key="2">
    <source>
        <dbReference type="EMBL" id="OXA49517.1"/>
    </source>
</evidence>
<accession>A0A226DXT5</accession>
<dbReference type="OrthoDB" id="619536at2759"/>
<reference evidence="2 3" key="1">
    <citation type="submission" date="2015-12" db="EMBL/GenBank/DDBJ databases">
        <title>The genome of Folsomia candida.</title>
        <authorList>
            <person name="Faddeeva A."/>
            <person name="Derks M.F."/>
            <person name="Anvar Y."/>
            <person name="Smit S."/>
            <person name="Van Straalen N."/>
            <person name="Roelofs D."/>
        </authorList>
    </citation>
    <scope>NUCLEOTIDE SEQUENCE [LARGE SCALE GENOMIC DNA]</scope>
    <source>
        <strain evidence="2 3">VU population</strain>
        <tissue evidence="2">Whole body</tissue>
    </source>
</reference>
<dbReference type="AlphaFoldDB" id="A0A226DXT5"/>
<organism evidence="2 3">
    <name type="scientific">Folsomia candida</name>
    <name type="common">Springtail</name>
    <dbReference type="NCBI Taxonomy" id="158441"/>
    <lineage>
        <taxon>Eukaryota</taxon>
        <taxon>Metazoa</taxon>
        <taxon>Ecdysozoa</taxon>
        <taxon>Arthropoda</taxon>
        <taxon>Hexapoda</taxon>
        <taxon>Collembola</taxon>
        <taxon>Entomobryomorpha</taxon>
        <taxon>Isotomoidea</taxon>
        <taxon>Isotomidae</taxon>
        <taxon>Proisotominae</taxon>
        <taxon>Folsomia</taxon>
    </lineage>
</organism>
<evidence type="ECO:0000259" key="1">
    <source>
        <dbReference type="Pfam" id="PF06974"/>
    </source>
</evidence>
<keyword evidence="3" id="KW-1185">Reference proteome</keyword>
<proteinExistence type="predicted"/>
<dbReference type="Proteomes" id="UP000198287">
    <property type="component" value="Unassembled WGS sequence"/>
</dbReference>
<dbReference type="InterPro" id="IPR009721">
    <property type="entry name" value="O-acyltransferase_WSD1_C"/>
</dbReference>
<evidence type="ECO:0000313" key="3">
    <source>
        <dbReference type="Proteomes" id="UP000198287"/>
    </source>
</evidence>
<gene>
    <name evidence="2" type="ORF">Fcan01_16035</name>
</gene>
<dbReference type="Pfam" id="PF06974">
    <property type="entry name" value="WS_DGAT_C"/>
    <property type="match status" value="1"/>
</dbReference>
<comment type="caution">
    <text evidence="2">The sequence shown here is derived from an EMBL/GenBank/DDBJ whole genome shotgun (WGS) entry which is preliminary data.</text>
</comment>
<protein>
    <recommendedName>
        <fullName evidence="1">O-acyltransferase WSD1 C-terminal domain-containing protein</fullName>
    </recommendedName>
</protein>
<name>A0A226DXT5_FOLCA</name>
<sequence>MPLSEEKTDQRLIQISEQFRYLFNSNKLLGAAAICRGLGLISGTLRKDLTFANYGTLLHSNVPSFRENRYELLVNPVEQFVPITALCQKSCAISIMSISYNGKMGISITADKALFGRKVDLESQDSGYDYAII</sequence>
<dbReference type="EMBL" id="LNIX01000010">
    <property type="protein sequence ID" value="OXA49517.1"/>
    <property type="molecule type" value="Genomic_DNA"/>
</dbReference>
<feature type="domain" description="O-acyltransferase WSD1 C-terminal" evidence="1">
    <location>
        <begin position="52"/>
        <end position="115"/>
    </location>
</feature>